<feature type="region of interest" description="Disordered" evidence="1">
    <location>
        <begin position="22"/>
        <end position="55"/>
    </location>
</feature>
<reference evidence="2" key="1">
    <citation type="journal article" date="2022" name="bioRxiv">
        <title>Sequencing and chromosome-scale assembly of the giantPleurodeles waltlgenome.</title>
        <authorList>
            <person name="Brown T."/>
            <person name="Elewa A."/>
            <person name="Iarovenko S."/>
            <person name="Subramanian E."/>
            <person name="Araus A.J."/>
            <person name="Petzold A."/>
            <person name="Susuki M."/>
            <person name="Suzuki K.-i.T."/>
            <person name="Hayashi T."/>
            <person name="Toyoda A."/>
            <person name="Oliveira C."/>
            <person name="Osipova E."/>
            <person name="Leigh N.D."/>
            <person name="Simon A."/>
            <person name="Yun M.H."/>
        </authorList>
    </citation>
    <scope>NUCLEOTIDE SEQUENCE</scope>
    <source>
        <strain evidence="2">20211129_DDA</strain>
        <tissue evidence="2">Liver</tissue>
    </source>
</reference>
<name>A0AAV7RN70_PLEWA</name>
<organism evidence="2 3">
    <name type="scientific">Pleurodeles waltl</name>
    <name type="common">Iberian ribbed newt</name>
    <dbReference type="NCBI Taxonomy" id="8319"/>
    <lineage>
        <taxon>Eukaryota</taxon>
        <taxon>Metazoa</taxon>
        <taxon>Chordata</taxon>
        <taxon>Craniata</taxon>
        <taxon>Vertebrata</taxon>
        <taxon>Euteleostomi</taxon>
        <taxon>Amphibia</taxon>
        <taxon>Batrachia</taxon>
        <taxon>Caudata</taxon>
        <taxon>Salamandroidea</taxon>
        <taxon>Salamandridae</taxon>
        <taxon>Pleurodelinae</taxon>
        <taxon>Pleurodeles</taxon>
    </lineage>
</organism>
<accession>A0AAV7RN70</accession>
<dbReference type="Proteomes" id="UP001066276">
    <property type="component" value="Chromosome 5"/>
</dbReference>
<evidence type="ECO:0000256" key="1">
    <source>
        <dbReference type="SAM" id="MobiDB-lite"/>
    </source>
</evidence>
<feature type="compositionally biased region" description="Basic and acidic residues" evidence="1">
    <location>
        <begin position="32"/>
        <end position="51"/>
    </location>
</feature>
<dbReference type="AlphaFoldDB" id="A0AAV7RN70"/>
<evidence type="ECO:0000313" key="3">
    <source>
        <dbReference type="Proteomes" id="UP001066276"/>
    </source>
</evidence>
<keyword evidence="3" id="KW-1185">Reference proteome</keyword>
<dbReference type="EMBL" id="JANPWB010000009">
    <property type="protein sequence ID" value="KAJ1154017.1"/>
    <property type="molecule type" value="Genomic_DNA"/>
</dbReference>
<gene>
    <name evidence="2" type="ORF">NDU88_006774</name>
</gene>
<protein>
    <submittedName>
        <fullName evidence="2">Uncharacterized protein</fullName>
    </submittedName>
</protein>
<comment type="caution">
    <text evidence="2">The sequence shown here is derived from an EMBL/GenBank/DDBJ whole genome shotgun (WGS) entry which is preliminary data.</text>
</comment>
<evidence type="ECO:0000313" key="2">
    <source>
        <dbReference type="EMBL" id="KAJ1154017.1"/>
    </source>
</evidence>
<proteinExistence type="predicted"/>
<sequence>MGCWCVRSPGHYLALHCQPAPSQVGSKARRGGGAEERARQSPQAHHVDPRPRHQPRRALLPSLTAVWPLPFGVPSTARPRRGPESGPGPAIYFCAHPSAPNVLRGCSVSSPIFWITYHHIAAQPRSRICILGGPGMGALGLGGRHLRR</sequence>